<dbReference type="GO" id="GO:0008081">
    <property type="term" value="F:phosphoric diester hydrolase activity"/>
    <property type="evidence" value="ECO:0007669"/>
    <property type="project" value="InterPro"/>
</dbReference>
<evidence type="ECO:0000313" key="2">
    <source>
        <dbReference type="EMBL" id="RVW39272.1"/>
    </source>
</evidence>
<proteinExistence type="predicted"/>
<name>A0A438DV25_VITVI</name>
<dbReference type="GO" id="GO:0006629">
    <property type="term" value="P:lipid metabolic process"/>
    <property type="evidence" value="ECO:0007669"/>
    <property type="project" value="InterPro"/>
</dbReference>
<protein>
    <submittedName>
        <fullName evidence="2">PI-PLC X domain-containing protein</fullName>
    </submittedName>
</protein>
<dbReference type="AlphaFoldDB" id="A0A438DV25"/>
<feature type="signal peptide" evidence="1">
    <location>
        <begin position="1"/>
        <end position="22"/>
    </location>
</feature>
<accession>A0A438DV25</accession>
<dbReference type="InterPro" id="IPR051057">
    <property type="entry name" value="PI-PLC_domain"/>
</dbReference>
<feature type="chain" id="PRO_5019295220" evidence="1">
    <location>
        <begin position="23"/>
        <end position="202"/>
    </location>
</feature>
<sequence>MGLAGNLLFLLVSLIFCAVATADCSNGGCQLHDKCSSHGDCAAGLFCFSCSELFSDNTCVRSTVTNQFSLLSGVRGLMLDAYDFKGDVWLCHSFDGKCFDFTAFGPAIDTFKEIEAFLSANPTEIVTLILEDYHATKWSGLALVSDMIAKNQRLVVFTSAKYKENSEGIAYQWNYMVENQYGDGGLQSGNCTARGESPPLTI</sequence>
<dbReference type="InterPro" id="IPR017946">
    <property type="entry name" value="PLC-like_Pdiesterase_TIM-brl"/>
</dbReference>
<keyword evidence="1" id="KW-0732">Signal</keyword>
<dbReference type="Proteomes" id="UP000288805">
    <property type="component" value="Unassembled WGS sequence"/>
</dbReference>
<dbReference type="PANTHER" id="PTHR13593:SF51">
    <property type="entry name" value="F21F23.12 PROTEIN"/>
    <property type="match status" value="1"/>
</dbReference>
<evidence type="ECO:0000313" key="3">
    <source>
        <dbReference type="Proteomes" id="UP000288805"/>
    </source>
</evidence>
<gene>
    <name evidence="2" type="primary">VvCHDh000189_6</name>
    <name evidence="2" type="ORF">CK203_085097</name>
</gene>
<dbReference type="EMBL" id="QGNW01001490">
    <property type="protein sequence ID" value="RVW39272.1"/>
    <property type="molecule type" value="Genomic_DNA"/>
</dbReference>
<dbReference type="Pfam" id="PF26178">
    <property type="entry name" value="PI-PLC_cat"/>
    <property type="match status" value="2"/>
</dbReference>
<dbReference type="PANTHER" id="PTHR13593">
    <property type="match status" value="1"/>
</dbReference>
<evidence type="ECO:0000256" key="1">
    <source>
        <dbReference type="SAM" id="SignalP"/>
    </source>
</evidence>
<organism evidence="2 3">
    <name type="scientific">Vitis vinifera</name>
    <name type="common">Grape</name>
    <dbReference type="NCBI Taxonomy" id="29760"/>
    <lineage>
        <taxon>Eukaryota</taxon>
        <taxon>Viridiplantae</taxon>
        <taxon>Streptophyta</taxon>
        <taxon>Embryophyta</taxon>
        <taxon>Tracheophyta</taxon>
        <taxon>Spermatophyta</taxon>
        <taxon>Magnoliopsida</taxon>
        <taxon>eudicotyledons</taxon>
        <taxon>Gunneridae</taxon>
        <taxon>Pentapetalae</taxon>
        <taxon>rosids</taxon>
        <taxon>Vitales</taxon>
        <taxon>Vitaceae</taxon>
        <taxon>Viteae</taxon>
        <taxon>Vitis</taxon>
    </lineage>
</organism>
<dbReference type="Gene3D" id="3.20.20.190">
    <property type="entry name" value="Phosphatidylinositol (PI) phosphodiesterase"/>
    <property type="match status" value="1"/>
</dbReference>
<comment type="caution">
    <text evidence="2">The sequence shown here is derived from an EMBL/GenBank/DDBJ whole genome shotgun (WGS) entry which is preliminary data.</text>
</comment>
<dbReference type="SUPFAM" id="SSF51695">
    <property type="entry name" value="PLC-like phosphodiesterases"/>
    <property type="match status" value="1"/>
</dbReference>
<reference evidence="2 3" key="1">
    <citation type="journal article" date="2018" name="PLoS Genet.">
        <title>Population sequencing reveals clonal diversity and ancestral inbreeding in the grapevine cultivar Chardonnay.</title>
        <authorList>
            <person name="Roach M.J."/>
            <person name="Johnson D.L."/>
            <person name="Bohlmann J."/>
            <person name="van Vuuren H.J."/>
            <person name="Jones S.J."/>
            <person name="Pretorius I.S."/>
            <person name="Schmidt S.A."/>
            <person name="Borneman A.R."/>
        </authorList>
    </citation>
    <scope>NUCLEOTIDE SEQUENCE [LARGE SCALE GENOMIC DNA]</scope>
    <source>
        <strain evidence="3">cv. Chardonnay</strain>
        <tissue evidence="2">Leaf</tissue>
    </source>
</reference>